<dbReference type="EMBL" id="SMMG02000006">
    <property type="protein sequence ID" value="KAA3469576.1"/>
    <property type="molecule type" value="Genomic_DNA"/>
</dbReference>
<name>A0A5B6VKC6_9ROSI</name>
<comment type="caution">
    <text evidence="1">The sequence shown here is derived from an EMBL/GenBank/DDBJ whole genome shotgun (WGS) entry which is preliminary data.</text>
</comment>
<dbReference type="AlphaFoldDB" id="A0A5B6VKC6"/>
<proteinExistence type="predicted"/>
<dbReference type="OrthoDB" id="44936at2759"/>
<protein>
    <submittedName>
        <fullName evidence="1">Uncharacterized protein</fullName>
    </submittedName>
</protein>
<sequence length="78" mass="8982">MWISLLALPLKEKKIRYVRIDDHLQILRFEKSLSKLTLYVKKLEKATTLIVSLIQAADGENVCDDEPQRTEILFGHGS</sequence>
<reference evidence="1" key="1">
    <citation type="submission" date="2019-08" db="EMBL/GenBank/DDBJ databases">
        <authorList>
            <person name="Liu F."/>
        </authorList>
    </citation>
    <scope>NUCLEOTIDE SEQUENCE [LARGE SCALE GENOMIC DNA]</scope>
    <source>
        <strain evidence="1">PA1801</strain>
        <tissue evidence="1">Leaf</tissue>
    </source>
</reference>
<gene>
    <name evidence="1" type="ORF">EPI10_015350</name>
</gene>
<keyword evidence="2" id="KW-1185">Reference proteome</keyword>
<evidence type="ECO:0000313" key="1">
    <source>
        <dbReference type="EMBL" id="KAA3469576.1"/>
    </source>
</evidence>
<accession>A0A5B6VKC6</accession>
<dbReference type="Proteomes" id="UP000325315">
    <property type="component" value="Unassembled WGS sequence"/>
</dbReference>
<organism evidence="1 2">
    <name type="scientific">Gossypium australe</name>
    <dbReference type="NCBI Taxonomy" id="47621"/>
    <lineage>
        <taxon>Eukaryota</taxon>
        <taxon>Viridiplantae</taxon>
        <taxon>Streptophyta</taxon>
        <taxon>Embryophyta</taxon>
        <taxon>Tracheophyta</taxon>
        <taxon>Spermatophyta</taxon>
        <taxon>Magnoliopsida</taxon>
        <taxon>eudicotyledons</taxon>
        <taxon>Gunneridae</taxon>
        <taxon>Pentapetalae</taxon>
        <taxon>rosids</taxon>
        <taxon>malvids</taxon>
        <taxon>Malvales</taxon>
        <taxon>Malvaceae</taxon>
        <taxon>Malvoideae</taxon>
        <taxon>Gossypium</taxon>
    </lineage>
</organism>
<evidence type="ECO:0000313" key="2">
    <source>
        <dbReference type="Proteomes" id="UP000325315"/>
    </source>
</evidence>